<proteinExistence type="predicted"/>
<dbReference type="EMBL" id="OV651814">
    <property type="protein sequence ID" value="CAH1107092.1"/>
    <property type="molecule type" value="Genomic_DNA"/>
</dbReference>
<sequence>MDAKFCSKCKDEEANQVFHVIHVKSTYVLNVVTEYETGFWKVPKLTKELKQVKINIEKLMKNKVSDQNNEKDATLNVAKINSEELMMEVAERQKRASNSIILNVNNSKQKIVANKIREDKDSVKELLKDIDVDITNIRVFRLGKDKYKNRPLKVCFPSPQEALKVLQMKKEITIPTINNKSAKRVLL</sequence>
<accession>A0A9P0GF48</accession>
<dbReference type="OrthoDB" id="6782816at2759"/>
<evidence type="ECO:0000256" key="1">
    <source>
        <dbReference type="SAM" id="Coils"/>
    </source>
</evidence>
<organism evidence="2 3">
    <name type="scientific">Psylliodes chrysocephalus</name>
    <dbReference type="NCBI Taxonomy" id="3402493"/>
    <lineage>
        <taxon>Eukaryota</taxon>
        <taxon>Metazoa</taxon>
        <taxon>Ecdysozoa</taxon>
        <taxon>Arthropoda</taxon>
        <taxon>Hexapoda</taxon>
        <taxon>Insecta</taxon>
        <taxon>Pterygota</taxon>
        <taxon>Neoptera</taxon>
        <taxon>Endopterygota</taxon>
        <taxon>Coleoptera</taxon>
        <taxon>Polyphaga</taxon>
        <taxon>Cucujiformia</taxon>
        <taxon>Chrysomeloidea</taxon>
        <taxon>Chrysomelidae</taxon>
        <taxon>Galerucinae</taxon>
        <taxon>Alticini</taxon>
        <taxon>Psylliodes</taxon>
    </lineage>
</organism>
<evidence type="ECO:0000313" key="3">
    <source>
        <dbReference type="Proteomes" id="UP001153636"/>
    </source>
</evidence>
<keyword evidence="3" id="KW-1185">Reference proteome</keyword>
<name>A0A9P0GF48_9CUCU</name>
<gene>
    <name evidence="2" type="ORF">PSYICH_LOCUS6982</name>
</gene>
<reference evidence="2" key="1">
    <citation type="submission" date="2022-01" db="EMBL/GenBank/DDBJ databases">
        <authorList>
            <person name="King R."/>
        </authorList>
    </citation>
    <scope>NUCLEOTIDE SEQUENCE</scope>
</reference>
<feature type="coiled-coil region" evidence="1">
    <location>
        <begin position="42"/>
        <end position="69"/>
    </location>
</feature>
<protein>
    <submittedName>
        <fullName evidence="2">Uncharacterized protein</fullName>
    </submittedName>
</protein>
<keyword evidence="1" id="KW-0175">Coiled coil</keyword>
<dbReference type="AlphaFoldDB" id="A0A9P0GF48"/>
<evidence type="ECO:0000313" key="2">
    <source>
        <dbReference type="EMBL" id="CAH1107092.1"/>
    </source>
</evidence>
<dbReference type="Proteomes" id="UP001153636">
    <property type="component" value="Chromosome 2"/>
</dbReference>